<dbReference type="PANTHER" id="PTHR31319:SF110">
    <property type="entry name" value="CCT MOTIF FAMILY PROTEIN"/>
    <property type="match status" value="1"/>
</dbReference>
<evidence type="ECO:0000259" key="4">
    <source>
        <dbReference type="PROSITE" id="PS51017"/>
    </source>
</evidence>
<evidence type="ECO:0000256" key="2">
    <source>
        <dbReference type="ARBA" id="ARBA00023242"/>
    </source>
</evidence>
<organism evidence="5 6">
    <name type="scientific">Rehmannia glutinosa</name>
    <name type="common">Chinese foxglove</name>
    <dbReference type="NCBI Taxonomy" id="99300"/>
    <lineage>
        <taxon>Eukaryota</taxon>
        <taxon>Viridiplantae</taxon>
        <taxon>Streptophyta</taxon>
        <taxon>Embryophyta</taxon>
        <taxon>Tracheophyta</taxon>
        <taxon>Spermatophyta</taxon>
        <taxon>Magnoliopsida</taxon>
        <taxon>eudicotyledons</taxon>
        <taxon>Gunneridae</taxon>
        <taxon>Pentapetalae</taxon>
        <taxon>asterids</taxon>
        <taxon>lamiids</taxon>
        <taxon>Lamiales</taxon>
        <taxon>Orobanchaceae</taxon>
        <taxon>Rehmannieae</taxon>
        <taxon>Rehmannia</taxon>
    </lineage>
</organism>
<keyword evidence="6" id="KW-1185">Reference proteome</keyword>
<dbReference type="InterPro" id="IPR045281">
    <property type="entry name" value="CONSTANS-like"/>
</dbReference>
<evidence type="ECO:0000313" key="5">
    <source>
        <dbReference type="EMBL" id="KAK6149519.1"/>
    </source>
</evidence>
<dbReference type="EMBL" id="JABTTQ020000009">
    <property type="protein sequence ID" value="KAK6149519.1"/>
    <property type="molecule type" value="Genomic_DNA"/>
</dbReference>
<dbReference type="InterPro" id="IPR010402">
    <property type="entry name" value="CCT_domain"/>
</dbReference>
<gene>
    <name evidence="5" type="ORF">DH2020_017044</name>
</gene>
<feature type="domain" description="CCT" evidence="4">
    <location>
        <begin position="107"/>
        <end position="149"/>
    </location>
</feature>
<dbReference type="PANTHER" id="PTHR31319">
    <property type="entry name" value="ZINC FINGER PROTEIN CONSTANS-LIKE 4"/>
    <property type="match status" value="1"/>
</dbReference>
<reference evidence="5 6" key="1">
    <citation type="journal article" date="2021" name="Comput. Struct. Biotechnol. J.">
        <title>De novo genome assembly of the potent medicinal plant Rehmannia glutinosa using nanopore technology.</title>
        <authorList>
            <person name="Ma L."/>
            <person name="Dong C."/>
            <person name="Song C."/>
            <person name="Wang X."/>
            <person name="Zheng X."/>
            <person name="Niu Y."/>
            <person name="Chen S."/>
            <person name="Feng W."/>
        </authorList>
    </citation>
    <scope>NUCLEOTIDE SEQUENCE [LARGE SCALE GENOMIC DNA]</scope>
    <source>
        <strain evidence="5">DH-2019</strain>
    </source>
</reference>
<name>A0ABR0WT90_REHGL</name>
<evidence type="ECO:0000313" key="6">
    <source>
        <dbReference type="Proteomes" id="UP001318860"/>
    </source>
</evidence>
<proteinExistence type="predicted"/>
<evidence type="ECO:0000256" key="3">
    <source>
        <dbReference type="PROSITE-ProRule" id="PRU00357"/>
    </source>
</evidence>
<accession>A0ABR0WT90</accession>
<keyword evidence="2 3" id="KW-0539">Nucleus</keyword>
<protein>
    <recommendedName>
        <fullName evidence="4">CCT domain-containing protein</fullName>
    </recommendedName>
</protein>
<evidence type="ECO:0000256" key="1">
    <source>
        <dbReference type="ARBA" id="ARBA00004123"/>
    </source>
</evidence>
<comment type="subcellular location">
    <subcellularLocation>
        <location evidence="1 3">Nucleus</location>
    </subcellularLocation>
</comment>
<sequence length="247" mass="28515">MVPLMNCDINSSPVSVGSFSEQFGVSDGMGTVPQMSEIETGFADFAVSDDPHQVFESGEECIGMLPKFWPAYYPMATQNWALQGNPVVKKINEESEVKVGRYSVEERKDRILRYLNKRNHRNFNKTIKYACRKTLADKRVRVRGRFAKNNEPSDEEILLINTTHHNTANYHQQNNISNYEDSFQDEQDLDAPIEEAREVSSSDIEFVARFQKKFLARFRQIKDAEAHFTLQNALTDHSWEEYSNSEN</sequence>
<dbReference type="Proteomes" id="UP001318860">
    <property type="component" value="Unassembled WGS sequence"/>
</dbReference>
<comment type="caution">
    <text evidence="5">The sequence shown here is derived from an EMBL/GenBank/DDBJ whole genome shotgun (WGS) entry which is preliminary data.</text>
</comment>
<dbReference type="Pfam" id="PF06203">
    <property type="entry name" value="CCT"/>
    <property type="match status" value="1"/>
</dbReference>
<dbReference type="PROSITE" id="PS51017">
    <property type="entry name" value="CCT"/>
    <property type="match status" value="1"/>
</dbReference>